<dbReference type="PANTHER" id="PTHR47926:SF344">
    <property type="entry name" value="OS07G0636900 PROTEIN"/>
    <property type="match status" value="1"/>
</dbReference>
<name>S8CXA1_9LAMI</name>
<dbReference type="Pfam" id="PF14432">
    <property type="entry name" value="DYW_deaminase"/>
    <property type="match status" value="1"/>
</dbReference>
<evidence type="ECO:0000313" key="6">
    <source>
        <dbReference type="Proteomes" id="UP000015453"/>
    </source>
</evidence>
<dbReference type="GO" id="GO:0009451">
    <property type="term" value="P:RNA modification"/>
    <property type="evidence" value="ECO:0007669"/>
    <property type="project" value="InterPro"/>
</dbReference>
<dbReference type="Proteomes" id="UP000015453">
    <property type="component" value="Unassembled WGS sequence"/>
</dbReference>
<dbReference type="FunFam" id="1.25.40.10:FF:000031">
    <property type="entry name" value="Pentatricopeptide repeat-containing protein mitochondrial"/>
    <property type="match status" value="1"/>
</dbReference>
<dbReference type="EMBL" id="AUSU01000995">
    <property type="protein sequence ID" value="EPS72044.1"/>
    <property type="molecule type" value="Genomic_DNA"/>
</dbReference>
<comment type="similarity">
    <text evidence="1">Belongs to the PPR family. PCMP-H subfamily.</text>
</comment>
<dbReference type="GO" id="GO:0003723">
    <property type="term" value="F:RNA binding"/>
    <property type="evidence" value="ECO:0007669"/>
    <property type="project" value="InterPro"/>
</dbReference>
<protein>
    <recommendedName>
        <fullName evidence="4">DYW domain-containing protein</fullName>
    </recommendedName>
</protein>
<feature type="repeat" description="PPR" evidence="3">
    <location>
        <begin position="454"/>
        <end position="487"/>
    </location>
</feature>
<evidence type="ECO:0000313" key="5">
    <source>
        <dbReference type="EMBL" id="EPS72044.1"/>
    </source>
</evidence>
<feature type="repeat" description="PPR" evidence="3">
    <location>
        <begin position="690"/>
        <end position="725"/>
    </location>
</feature>
<feature type="repeat" description="PPR" evidence="3">
    <location>
        <begin position="250"/>
        <end position="280"/>
    </location>
</feature>
<sequence>MQLGMPCTTQSVLKSLTSDANGVPGRFSTLFRSRQVNVSGYSRFRPVLSTIGEESSKVFNHRRNGIGKMVQGDGSECTNSRATVEWCSDKLRDCSLQMSTTRGKSIHCFVIRNEIEPDSHLWISLINFYSKCGYLRCARQVFDKMPAKCVVSWTALISGFVSQGMVAESIELYCAMKAEGVRPNEFTLATVLKGSSMSSDSQTGRQLHADVVKHGVLSDAYIASALIDLYAKFEEMPDAYEVFHMLPRKTPVLWNVMLNGYAEQGNGEKVLELFCEITTEPEISFDNCTLSIVFKGVVGLEDLRVCRAVHSMAIKAKGEEFDDFVRCSLVNMYSKFGKTEDAYKIFLTINRPDSVAWCSIISMFDRQGSKEESVRMFRKMQRSGVRPNQFTLSSVLSAATDIGDVRYGRSIHSCAYKLGFESDVLVSNALIGMYAEFGSIHDGYSLFDRMVNPDVVSWNSLLSGFHNDGSDQGIKIFRQMLVEGFNPNVHTFISILRASSSSSNVETGKQIHSLVVKNSWADHAHIGAALIDVYTKCGCIEDAETVFKRLDEKDVFSWTAMISGHSQSNRGEKAAHLFNRMRREGFVPNEFTLASCLRACSSISSLELGRQLHSLSIKSGNSDDVFAASSLIDMYGKCGCMDDAEKAFDGIPAGDAVLWNTIICGYSQHGDGEKAFGAFKDMLAAGVLPDKVTFIGILSACSRRGLVEEARSHFSSMAETYGITPEIEHYACMVDVFGRAGKFDDVEATIEEMDVAPDSSIWENVLGACKLHGNIELGEKAARKLFELDPDTDSNYILLSNLYSGGKRWTDASRVRASMTGKGVKKEPGCSWMEIDSRVHVFLSGDVSHPRLAEIQDKLEELNRGAVEAGYVANVEIVLRNVTESEKRESLFHHSERLALGFSLIGKANGGGKIRIFKNLRICADCHEFMKFVSMTMSPAREIVIRDAKRFHHFRNGACSCRDYW</sequence>
<feature type="repeat" description="PPR" evidence="3">
    <location>
        <begin position="554"/>
        <end position="588"/>
    </location>
</feature>
<dbReference type="Gene3D" id="1.25.40.10">
    <property type="entry name" value="Tetratricopeptide repeat domain"/>
    <property type="match status" value="6"/>
</dbReference>
<dbReference type="PROSITE" id="PS51375">
    <property type="entry name" value="PPR"/>
    <property type="match status" value="7"/>
</dbReference>
<keyword evidence="2" id="KW-0677">Repeat</keyword>
<dbReference type="AlphaFoldDB" id="S8CXA1"/>
<accession>S8CXA1</accession>
<organism evidence="5 6">
    <name type="scientific">Genlisea aurea</name>
    <dbReference type="NCBI Taxonomy" id="192259"/>
    <lineage>
        <taxon>Eukaryota</taxon>
        <taxon>Viridiplantae</taxon>
        <taxon>Streptophyta</taxon>
        <taxon>Embryophyta</taxon>
        <taxon>Tracheophyta</taxon>
        <taxon>Spermatophyta</taxon>
        <taxon>Magnoliopsida</taxon>
        <taxon>eudicotyledons</taxon>
        <taxon>Gunneridae</taxon>
        <taxon>Pentapetalae</taxon>
        <taxon>asterids</taxon>
        <taxon>lamiids</taxon>
        <taxon>Lamiales</taxon>
        <taxon>Lentibulariaceae</taxon>
        <taxon>Genlisea</taxon>
    </lineage>
</organism>
<dbReference type="GO" id="GO:0008270">
    <property type="term" value="F:zinc ion binding"/>
    <property type="evidence" value="ECO:0007669"/>
    <property type="project" value="InterPro"/>
</dbReference>
<evidence type="ECO:0000256" key="2">
    <source>
        <dbReference type="ARBA" id="ARBA00022737"/>
    </source>
</evidence>
<reference evidence="5 6" key="1">
    <citation type="journal article" date="2013" name="BMC Genomics">
        <title>The miniature genome of a carnivorous plant Genlisea aurea contains a low number of genes and short non-coding sequences.</title>
        <authorList>
            <person name="Leushkin E.V."/>
            <person name="Sutormin R.A."/>
            <person name="Nabieva E.R."/>
            <person name="Penin A.A."/>
            <person name="Kondrashov A.S."/>
            <person name="Logacheva M.D."/>
        </authorList>
    </citation>
    <scope>NUCLEOTIDE SEQUENCE [LARGE SCALE GENOMIC DNA]</scope>
</reference>
<dbReference type="Pfam" id="PF20431">
    <property type="entry name" value="E_motif"/>
    <property type="match status" value="1"/>
</dbReference>
<dbReference type="InterPro" id="IPR011990">
    <property type="entry name" value="TPR-like_helical_dom_sf"/>
</dbReference>
<dbReference type="InterPro" id="IPR002885">
    <property type="entry name" value="PPR_rpt"/>
</dbReference>
<dbReference type="InterPro" id="IPR046848">
    <property type="entry name" value="E_motif"/>
</dbReference>
<proteinExistence type="inferred from homology"/>
<dbReference type="Pfam" id="PF13041">
    <property type="entry name" value="PPR_2"/>
    <property type="match status" value="5"/>
</dbReference>
<dbReference type="FunFam" id="1.25.40.10:FF:000366">
    <property type="entry name" value="Pentatricopeptide (PPR) repeat-containing protein"/>
    <property type="match status" value="1"/>
</dbReference>
<dbReference type="FunFam" id="1.25.40.10:FF:000344">
    <property type="entry name" value="Pentatricopeptide repeat-containing protein"/>
    <property type="match status" value="1"/>
</dbReference>
<dbReference type="Pfam" id="PF01535">
    <property type="entry name" value="PPR"/>
    <property type="match status" value="7"/>
</dbReference>
<feature type="domain" description="DYW" evidence="4">
    <location>
        <begin position="870"/>
        <end position="965"/>
    </location>
</feature>
<feature type="repeat" description="PPR" evidence="3">
    <location>
        <begin position="149"/>
        <end position="183"/>
    </location>
</feature>
<evidence type="ECO:0000259" key="4">
    <source>
        <dbReference type="Pfam" id="PF14432"/>
    </source>
</evidence>
<dbReference type="PANTHER" id="PTHR47926">
    <property type="entry name" value="PENTATRICOPEPTIDE REPEAT-CONTAINING PROTEIN"/>
    <property type="match status" value="1"/>
</dbReference>
<dbReference type="NCBIfam" id="TIGR00756">
    <property type="entry name" value="PPR"/>
    <property type="match status" value="5"/>
</dbReference>
<comment type="caution">
    <text evidence="5">The sequence shown here is derived from an EMBL/GenBank/DDBJ whole genome shotgun (WGS) entry which is preliminary data.</text>
</comment>
<gene>
    <name evidence="5" type="ORF">M569_02714</name>
</gene>
<feature type="repeat" description="PPR" evidence="3">
    <location>
        <begin position="655"/>
        <end position="689"/>
    </location>
</feature>
<dbReference type="InterPro" id="IPR046960">
    <property type="entry name" value="PPR_At4g14850-like_plant"/>
</dbReference>
<dbReference type="FunFam" id="1.25.40.10:FF:000351">
    <property type="entry name" value="Pentatricopeptide repeat-containing protein"/>
    <property type="match status" value="1"/>
</dbReference>
<evidence type="ECO:0000256" key="3">
    <source>
        <dbReference type="PROSITE-ProRule" id="PRU00708"/>
    </source>
</evidence>
<feature type="repeat" description="PPR" evidence="3">
    <location>
        <begin position="353"/>
        <end position="387"/>
    </location>
</feature>
<evidence type="ECO:0000256" key="1">
    <source>
        <dbReference type="ARBA" id="ARBA00006643"/>
    </source>
</evidence>
<dbReference type="FunFam" id="1.25.40.10:FF:000073">
    <property type="entry name" value="Pentatricopeptide repeat-containing protein chloroplastic"/>
    <property type="match status" value="1"/>
</dbReference>
<dbReference type="OrthoDB" id="1902591at2759"/>
<keyword evidence="6" id="KW-1185">Reference proteome</keyword>
<dbReference type="InterPro" id="IPR032867">
    <property type="entry name" value="DYW_dom"/>
</dbReference>